<accession>A0A7R9C403</accession>
<keyword evidence="2" id="KW-1185">Reference proteome</keyword>
<sequence>MRRFSRVVLILVICSVVLLTWKWGFARKMKADAIFEISAMLLKSQGSRNLSNPDTTDYSQNGQSAVIDTLLGKKVWIFFE</sequence>
<dbReference type="Proteomes" id="UP000678499">
    <property type="component" value="Unassembled WGS sequence"/>
</dbReference>
<protein>
    <submittedName>
        <fullName evidence="1">Uncharacterized protein</fullName>
    </submittedName>
</protein>
<reference evidence="1" key="1">
    <citation type="submission" date="2020-11" db="EMBL/GenBank/DDBJ databases">
        <authorList>
            <person name="Tran Van P."/>
        </authorList>
    </citation>
    <scope>NUCLEOTIDE SEQUENCE</scope>
</reference>
<feature type="non-terminal residue" evidence="1">
    <location>
        <position position="80"/>
    </location>
</feature>
<name>A0A7R9C403_9CRUS</name>
<dbReference type="EMBL" id="OA900645">
    <property type="protein sequence ID" value="CAD7285644.1"/>
    <property type="molecule type" value="Genomic_DNA"/>
</dbReference>
<evidence type="ECO:0000313" key="2">
    <source>
        <dbReference type="Proteomes" id="UP000678499"/>
    </source>
</evidence>
<dbReference type="EMBL" id="CAJPEX010018608">
    <property type="protein sequence ID" value="CAG0925796.1"/>
    <property type="molecule type" value="Genomic_DNA"/>
</dbReference>
<gene>
    <name evidence="1" type="ORF">NMOB1V02_LOCUS13246</name>
</gene>
<organism evidence="1">
    <name type="scientific">Notodromas monacha</name>
    <dbReference type="NCBI Taxonomy" id="399045"/>
    <lineage>
        <taxon>Eukaryota</taxon>
        <taxon>Metazoa</taxon>
        <taxon>Ecdysozoa</taxon>
        <taxon>Arthropoda</taxon>
        <taxon>Crustacea</taxon>
        <taxon>Oligostraca</taxon>
        <taxon>Ostracoda</taxon>
        <taxon>Podocopa</taxon>
        <taxon>Podocopida</taxon>
        <taxon>Cypridocopina</taxon>
        <taxon>Cypridoidea</taxon>
        <taxon>Cyprididae</taxon>
        <taxon>Notodromas</taxon>
    </lineage>
</organism>
<evidence type="ECO:0000313" key="1">
    <source>
        <dbReference type="EMBL" id="CAD7285644.1"/>
    </source>
</evidence>
<proteinExistence type="predicted"/>
<dbReference type="AlphaFoldDB" id="A0A7R9C403"/>